<proteinExistence type="predicted"/>
<feature type="compositionally biased region" description="Basic residues" evidence="1">
    <location>
        <begin position="72"/>
        <end position="84"/>
    </location>
</feature>
<gene>
    <name evidence="2" type="ORF">B0H63DRAFT_472602</name>
</gene>
<comment type="caution">
    <text evidence="2">The sequence shown here is derived from an EMBL/GenBank/DDBJ whole genome shotgun (WGS) entry which is preliminary data.</text>
</comment>
<protein>
    <submittedName>
        <fullName evidence="2">Uncharacterized protein</fullName>
    </submittedName>
</protein>
<feature type="compositionally biased region" description="Basic and acidic residues" evidence="1">
    <location>
        <begin position="37"/>
        <end position="48"/>
    </location>
</feature>
<feature type="compositionally biased region" description="Low complexity" evidence="1">
    <location>
        <begin position="85"/>
        <end position="94"/>
    </location>
</feature>
<dbReference type="EMBL" id="JAULSW010000004">
    <property type="protein sequence ID" value="KAK3385246.1"/>
    <property type="molecule type" value="Genomic_DNA"/>
</dbReference>
<dbReference type="Proteomes" id="UP001285441">
    <property type="component" value="Unassembled WGS sequence"/>
</dbReference>
<feature type="region of interest" description="Disordered" evidence="1">
    <location>
        <begin position="28"/>
        <end position="94"/>
    </location>
</feature>
<keyword evidence="3" id="KW-1185">Reference proteome</keyword>
<accession>A0AAE0NPD2</accession>
<dbReference type="PANTHER" id="PTHR37540">
    <property type="entry name" value="TRANSCRIPTION FACTOR (ACR-2), PUTATIVE-RELATED-RELATED"/>
    <property type="match status" value="1"/>
</dbReference>
<sequence length="577" mass="64161">MPKDLLFVNKTQSSDLLTRSQAREKAKILSHVQNNRRKAESESGERKAWSTFTSVMTPSSSEDLRETDQQQAKRKSKPRKKTKPRLSAAVMASESSSSLSPESAVIWLPTTVPSNNASDPFHCTSVQLDAGSHALLRGTFYLASRPNFLAESFAPASVVVIHRTAAMRHDDIFRKRLKRCVEDPTLMYATLAYSSSFLGWTIGCLPEGADPNKPAEYFLGKALHEVRMRLSAPSDSLPVDTWFVLSIYALAIIELWNGVPAMWAKFPEKQAFVFQTRKSRLAACRLHMNALLHVVTENGGWEMFDDYVLDSTLLADKYLSIIDLQPPIIPLTWDPGPAPEGMIQKALGTTAGQCVGGEALPQLGTNLLSVPALDERVKNVVRDLIEYARFAHIAWLKPIVSAEVETWLFRRLQALTHRLLVLALSSPDLPDAVQSPQDCIACITALIAVLSGTPHDGPRMGAGYLGLHLKDLLTSENGSCRILDAEGFNDGLRLWCLCTGAMMPEKRQEEGWFIDKLTEYYPWNQLTEENLQVQLESFLYLPLKQGFHLAAMIDSLHARMAAVSGHSTASTFMWGEY</sequence>
<organism evidence="2 3">
    <name type="scientific">Podospora didyma</name>
    <dbReference type="NCBI Taxonomy" id="330526"/>
    <lineage>
        <taxon>Eukaryota</taxon>
        <taxon>Fungi</taxon>
        <taxon>Dikarya</taxon>
        <taxon>Ascomycota</taxon>
        <taxon>Pezizomycotina</taxon>
        <taxon>Sordariomycetes</taxon>
        <taxon>Sordariomycetidae</taxon>
        <taxon>Sordariales</taxon>
        <taxon>Podosporaceae</taxon>
        <taxon>Podospora</taxon>
    </lineage>
</organism>
<dbReference type="PANTHER" id="PTHR37540:SF5">
    <property type="entry name" value="TRANSCRIPTION FACTOR DOMAIN-CONTAINING PROTEIN"/>
    <property type="match status" value="1"/>
</dbReference>
<evidence type="ECO:0000313" key="2">
    <source>
        <dbReference type="EMBL" id="KAK3385246.1"/>
    </source>
</evidence>
<dbReference type="AlphaFoldDB" id="A0AAE0NPD2"/>
<reference evidence="2" key="2">
    <citation type="submission" date="2023-06" db="EMBL/GenBank/DDBJ databases">
        <authorList>
            <consortium name="Lawrence Berkeley National Laboratory"/>
            <person name="Haridas S."/>
            <person name="Hensen N."/>
            <person name="Bonometti L."/>
            <person name="Westerberg I."/>
            <person name="Brannstrom I.O."/>
            <person name="Guillou S."/>
            <person name="Cros-Aarteil S."/>
            <person name="Calhoun S."/>
            <person name="Kuo A."/>
            <person name="Mondo S."/>
            <person name="Pangilinan J."/>
            <person name="Riley R."/>
            <person name="LaButti K."/>
            <person name="Andreopoulos B."/>
            <person name="Lipzen A."/>
            <person name="Chen C."/>
            <person name="Yanf M."/>
            <person name="Daum C."/>
            <person name="Ng V."/>
            <person name="Clum A."/>
            <person name="Steindorff A."/>
            <person name="Ohm R."/>
            <person name="Martin F."/>
            <person name="Silar P."/>
            <person name="Natvig D."/>
            <person name="Lalanne C."/>
            <person name="Gautier V."/>
            <person name="Ament-velasquez S.L."/>
            <person name="Kruys A."/>
            <person name="Hutchinson M.I."/>
            <person name="Powell A.J."/>
            <person name="Barry K."/>
            <person name="Miller A.N."/>
            <person name="Grigoriev I.V."/>
            <person name="Debuchy R."/>
            <person name="Gladieux P."/>
            <person name="Thoren M.H."/>
            <person name="Johannesson H."/>
        </authorList>
    </citation>
    <scope>NUCLEOTIDE SEQUENCE</scope>
    <source>
        <strain evidence="2">CBS 232.78</strain>
    </source>
</reference>
<name>A0AAE0NPD2_9PEZI</name>
<reference evidence="2" key="1">
    <citation type="journal article" date="2023" name="Mol. Phylogenet. Evol.">
        <title>Genome-scale phylogeny and comparative genomics of the fungal order Sordariales.</title>
        <authorList>
            <person name="Hensen N."/>
            <person name="Bonometti L."/>
            <person name="Westerberg I."/>
            <person name="Brannstrom I.O."/>
            <person name="Guillou S."/>
            <person name="Cros-Aarteil S."/>
            <person name="Calhoun S."/>
            <person name="Haridas S."/>
            <person name="Kuo A."/>
            <person name="Mondo S."/>
            <person name="Pangilinan J."/>
            <person name="Riley R."/>
            <person name="LaButti K."/>
            <person name="Andreopoulos B."/>
            <person name="Lipzen A."/>
            <person name="Chen C."/>
            <person name="Yan M."/>
            <person name="Daum C."/>
            <person name="Ng V."/>
            <person name="Clum A."/>
            <person name="Steindorff A."/>
            <person name="Ohm R.A."/>
            <person name="Martin F."/>
            <person name="Silar P."/>
            <person name="Natvig D.O."/>
            <person name="Lalanne C."/>
            <person name="Gautier V."/>
            <person name="Ament-Velasquez S.L."/>
            <person name="Kruys A."/>
            <person name="Hutchinson M.I."/>
            <person name="Powell A.J."/>
            <person name="Barry K."/>
            <person name="Miller A.N."/>
            <person name="Grigoriev I.V."/>
            <person name="Debuchy R."/>
            <person name="Gladieux P."/>
            <person name="Hiltunen Thoren M."/>
            <person name="Johannesson H."/>
        </authorList>
    </citation>
    <scope>NUCLEOTIDE SEQUENCE</scope>
    <source>
        <strain evidence="2">CBS 232.78</strain>
    </source>
</reference>
<evidence type="ECO:0000313" key="3">
    <source>
        <dbReference type="Proteomes" id="UP001285441"/>
    </source>
</evidence>
<feature type="compositionally biased region" description="Polar residues" evidence="1">
    <location>
        <begin position="50"/>
        <end position="61"/>
    </location>
</feature>
<evidence type="ECO:0000256" key="1">
    <source>
        <dbReference type="SAM" id="MobiDB-lite"/>
    </source>
</evidence>